<evidence type="ECO:0000313" key="4">
    <source>
        <dbReference type="Proteomes" id="UP000325787"/>
    </source>
</evidence>
<dbReference type="InterPro" id="IPR036514">
    <property type="entry name" value="SGNH_hydro_sf"/>
</dbReference>
<dbReference type="PANTHER" id="PTHR37834:SF2">
    <property type="entry name" value="ESTERASE, SGNH HYDROLASE-TYPE"/>
    <property type="match status" value="1"/>
</dbReference>
<dbReference type="OrthoDB" id="9801375at2"/>
<dbReference type="Pfam" id="PF13472">
    <property type="entry name" value="Lipase_GDSL_2"/>
    <property type="match status" value="1"/>
</dbReference>
<proteinExistence type="predicted"/>
<gene>
    <name evidence="3" type="ORF">EKG83_16595</name>
</gene>
<dbReference type="Gene3D" id="3.40.50.1110">
    <property type="entry name" value="SGNH hydrolase"/>
    <property type="match status" value="1"/>
</dbReference>
<evidence type="ECO:0000313" key="3">
    <source>
        <dbReference type="EMBL" id="QFZ24285.1"/>
    </source>
</evidence>
<dbReference type="Pfam" id="PF17996">
    <property type="entry name" value="CE2_N"/>
    <property type="match status" value="1"/>
</dbReference>
<dbReference type="GO" id="GO:0052689">
    <property type="term" value="F:carboxylic ester hydrolase activity"/>
    <property type="evidence" value="ECO:0007669"/>
    <property type="project" value="InterPro"/>
</dbReference>
<sequence>MVVVGALTPTATPARAATADTAATYVPVARHSGKAVRVRSAADGARISRYDANPGTDRQWQIVRPGTSAPAGNGSPTDPNVKFFGRWNTADPAAHVSEWAGAYLVVGFTGRTVKLKQRNAIDFYASIDGGPDVSYVNRSGTVDLTPTPLAAGNHTLRVSYRPIAGSYRGDAVYRGIQLDAGAGTFAPPVPAKLVEFVGDSITVGQQSSKQALTAYGWLAGERLGAAHTQIAVGGACLVPAADGCIGMSDRFLRTGLQDNAANWDFSRYRADAVVINLGTNDVGHGVTGAQFQSAYVTLIRRAREKYPNATILALQTFRKRFIAETQAAVRAVNDPKVSFVDTTGWIVEATDTTDNVHPNDQGHRKIADRLAPLLSSALNTTG</sequence>
<dbReference type="SUPFAM" id="SSF52266">
    <property type="entry name" value="SGNH hydrolase"/>
    <property type="match status" value="1"/>
</dbReference>
<dbReference type="InterPro" id="IPR040794">
    <property type="entry name" value="CE2_N"/>
</dbReference>
<keyword evidence="4" id="KW-1185">Reference proteome</keyword>
<evidence type="ECO:0000259" key="1">
    <source>
        <dbReference type="Pfam" id="PF13472"/>
    </source>
</evidence>
<dbReference type="Proteomes" id="UP000325787">
    <property type="component" value="Chromosome"/>
</dbReference>
<name>A0A5Q0HE82_SACSY</name>
<dbReference type="Gene3D" id="2.60.120.260">
    <property type="entry name" value="Galactose-binding domain-like"/>
    <property type="match status" value="1"/>
</dbReference>
<reference evidence="4" key="1">
    <citation type="journal article" date="2021" name="Curr. Microbiol.">
        <title>Complete genome of nocamycin-producing strain Saccharothrix syringae NRRL B-16468 reveals the biosynthetic potential for secondary metabolites.</title>
        <authorList>
            <person name="Mo X."/>
            <person name="Yang S."/>
        </authorList>
    </citation>
    <scope>NUCLEOTIDE SEQUENCE [LARGE SCALE GENOMIC DNA]</scope>
    <source>
        <strain evidence="4">ATCC 51364 / DSM 43886 / JCM 6844 / KCTC 9398 / NBRC 14523 / NRRL B-16468 / INA 2240</strain>
    </source>
</reference>
<feature type="domain" description="Carbohydrate esterase 2 N-terminal" evidence="2">
    <location>
        <begin position="83"/>
        <end position="188"/>
    </location>
</feature>
<accession>A0A5Q0HE82</accession>
<feature type="domain" description="SGNH hydrolase-type esterase" evidence="1">
    <location>
        <begin position="196"/>
        <end position="364"/>
    </location>
</feature>
<dbReference type="InterPro" id="IPR052762">
    <property type="entry name" value="PCW_deacetylase/CE"/>
</dbReference>
<dbReference type="EMBL" id="CP034550">
    <property type="protein sequence ID" value="QFZ24285.1"/>
    <property type="molecule type" value="Genomic_DNA"/>
</dbReference>
<evidence type="ECO:0000259" key="2">
    <source>
        <dbReference type="Pfam" id="PF17996"/>
    </source>
</evidence>
<dbReference type="KEGG" id="ssyi:EKG83_16595"/>
<dbReference type="InterPro" id="IPR013830">
    <property type="entry name" value="SGNH_hydro"/>
</dbReference>
<dbReference type="AlphaFoldDB" id="A0A5Q0HE82"/>
<organism evidence="3 4">
    <name type="scientific">Saccharothrix syringae</name>
    <name type="common">Nocardiopsis syringae</name>
    <dbReference type="NCBI Taxonomy" id="103733"/>
    <lineage>
        <taxon>Bacteria</taxon>
        <taxon>Bacillati</taxon>
        <taxon>Actinomycetota</taxon>
        <taxon>Actinomycetes</taxon>
        <taxon>Pseudonocardiales</taxon>
        <taxon>Pseudonocardiaceae</taxon>
        <taxon>Saccharothrix</taxon>
    </lineage>
</organism>
<protein>
    <submittedName>
        <fullName evidence="3">Endoglucanase</fullName>
    </submittedName>
</protein>
<dbReference type="CDD" id="cd01831">
    <property type="entry name" value="Endoglucanase_E_like"/>
    <property type="match status" value="1"/>
</dbReference>
<dbReference type="PANTHER" id="PTHR37834">
    <property type="entry name" value="GDSL-LIKE LIPASE/ACYLHYDROLASE DOMAIN PROTEIN (AFU_ORTHOLOGUE AFUA_2G00620)"/>
    <property type="match status" value="1"/>
</dbReference>
<dbReference type="InterPro" id="IPR037461">
    <property type="entry name" value="CtCE2-like_dom"/>
</dbReference>